<organism evidence="1">
    <name type="scientific">uncultured bacterium</name>
    <name type="common">gcode 4</name>
    <dbReference type="NCBI Taxonomy" id="1234023"/>
    <lineage>
        <taxon>Bacteria</taxon>
        <taxon>environmental samples</taxon>
    </lineage>
</organism>
<sequence length="280" mass="34042">MDNIFLNYRDFIDNDKKNKLDQIYIALKQIKNLTNINKLKIIWEVSLIKIWEFELELILKNSLTNKKDILKDTNKLLKDLWSKKVVKIQWDDIFYILKKTFSDFSENYLNFKNKEKNKKKIDKNSYVYYKALRELSIYKNKLKETNINIIKCLFKLDKENINKLKLRKKLILQNISLTKNRLKNNSFSYIKIIKWMDFYKKIFLFFIHKIGDLLVYSILIFSIFFTFADVFDLKTNSNSLKILIIFSFLWLIFKISKNIPVLFFSSFLYMVFFIFLNINF</sequence>
<protein>
    <submittedName>
        <fullName evidence="1">Uncharacterized protein</fullName>
    </submittedName>
</protein>
<reference evidence="1" key="1">
    <citation type="journal article" date="2012" name="Science">
        <title>Fermentation, hydrogen, and sulfur metabolism in multiple uncultivated bacterial phyla.</title>
        <authorList>
            <person name="Wrighton K.C."/>
            <person name="Thomas B.C."/>
            <person name="Sharon I."/>
            <person name="Miller C.S."/>
            <person name="Castelle C.J."/>
            <person name="VerBerkmoes N.C."/>
            <person name="Wilkins M.J."/>
            <person name="Hettich R.L."/>
            <person name="Lipton M.S."/>
            <person name="Williams K.H."/>
            <person name="Long P.E."/>
            <person name="Banfield J.F."/>
        </authorList>
    </citation>
    <scope>NUCLEOTIDE SEQUENCE [LARGE SCALE GENOMIC DNA]</scope>
</reference>
<proteinExistence type="predicted"/>
<dbReference type="AlphaFoldDB" id="K2FUZ6"/>
<dbReference type="EMBL" id="AMFJ01000673">
    <property type="protein sequence ID" value="EKE26763.1"/>
    <property type="molecule type" value="Genomic_DNA"/>
</dbReference>
<name>K2FUZ6_9BACT</name>
<gene>
    <name evidence="1" type="ORF">ACD_4C00157G0003</name>
</gene>
<comment type="caution">
    <text evidence="1">The sequence shown here is derived from an EMBL/GenBank/DDBJ whole genome shotgun (WGS) entry which is preliminary data.</text>
</comment>
<accession>K2FUZ6</accession>
<evidence type="ECO:0000313" key="1">
    <source>
        <dbReference type="EMBL" id="EKE26763.1"/>
    </source>
</evidence>